<dbReference type="EMBL" id="FWXR01000007">
    <property type="protein sequence ID" value="SMC76527.1"/>
    <property type="molecule type" value="Genomic_DNA"/>
</dbReference>
<dbReference type="OrthoDB" id="7431422at2"/>
<dbReference type="Gene3D" id="3.90.550.10">
    <property type="entry name" value="Spore Coat Polysaccharide Biosynthesis Protein SpsA, Chain A"/>
    <property type="match status" value="1"/>
</dbReference>
<dbReference type="GO" id="GO:0016757">
    <property type="term" value="F:glycosyltransferase activity"/>
    <property type="evidence" value="ECO:0007669"/>
    <property type="project" value="UniProtKB-KW"/>
</dbReference>
<proteinExistence type="predicted"/>
<feature type="transmembrane region" description="Helical" evidence="7">
    <location>
        <begin position="225"/>
        <end position="248"/>
    </location>
</feature>
<dbReference type="PANTHER" id="PTHR43867">
    <property type="entry name" value="CELLULOSE SYNTHASE CATALYTIC SUBUNIT A [UDP-FORMING]"/>
    <property type="match status" value="1"/>
</dbReference>
<dbReference type="STRING" id="937218.SAMN06297251_107154"/>
<evidence type="ECO:0000256" key="1">
    <source>
        <dbReference type="ARBA" id="ARBA00004141"/>
    </source>
</evidence>
<feature type="transmembrane region" description="Helical" evidence="7">
    <location>
        <begin position="201"/>
        <end position="219"/>
    </location>
</feature>
<dbReference type="InterPro" id="IPR050321">
    <property type="entry name" value="Glycosyltr_2/OpgH_subfam"/>
</dbReference>
<evidence type="ECO:0000256" key="4">
    <source>
        <dbReference type="ARBA" id="ARBA00022692"/>
    </source>
</evidence>
<name>A0A1W2BU65_9HYPH</name>
<evidence type="ECO:0000256" key="2">
    <source>
        <dbReference type="ARBA" id="ARBA00022676"/>
    </source>
</evidence>
<keyword evidence="9" id="KW-1185">Reference proteome</keyword>
<evidence type="ECO:0000256" key="6">
    <source>
        <dbReference type="ARBA" id="ARBA00023136"/>
    </source>
</evidence>
<dbReference type="Proteomes" id="UP000192656">
    <property type="component" value="Unassembled WGS sequence"/>
</dbReference>
<dbReference type="Pfam" id="PF13641">
    <property type="entry name" value="Glyco_tranf_2_3"/>
    <property type="match status" value="1"/>
</dbReference>
<keyword evidence="4 7" id="KW-0812">Transmembrane</keyword>
<dbReference type="AlphaFoldDB" id="A0A1W2BU65"/>
<organism evidence="8 9">
    <name type="scientific">Fulvimarina manganoxydans</name>
    <dbReference type="NCBI Taxonomy" id="937218"/>
    <lineage>
        <taxon>Bacteria</taxon>
        <taxon>Pseudomonadati</taxon>
        <taxon>Pseudomonadota</taxon>
        <taxon>Alphaproteobacteria</taxon>
        <taxon>Hyphomicrobiales</taxon>
        <taxon>Aurantimonadaceae</taxon>
        <taxon>Fulvimarina</taxon>
    </lineage>
</organism>
<feature type="transmembrane region" description="Helical" evidence="7">
    <location>
        <begin position="524"/>
        <end position="548"/>
    </location>
</feature>
<feature type="transmembrane region" description="Helical" evidence="7">
    <location>
        <begin position="568"/>
        <end position="587"/>
    </location>
</feature>
<sequence length="659" mass="72932">MGVVEPAEWPADMAGVAVDPWHATSAHPAEIGPRDAALLFVVDYLNIASEDVLTALDAAQVNGTDVAREFIAARLCSEVDFAQAAAAYLGLRVDHPSDIDQIVSLGDHETIGSVEWGMRTCDRFLTTKIFLTPIIENLSLLRASVATNPVLKKRARVTTPSRLRHHRIERESPRLLEAARLSLSADALHLSARIVMTGAQGAAASLLAFVLFACLVHFWNETLFGLHLLAIAGFGSWIAMRFIAAIGFHSPPAISSPADSVDRQEGEGGLPIYTVVVALRNERSVVPKLVDHLDALNWPKSRLEIFLVCEADDEETPRLCRRLTADMSHVFVVEVPPAEPRTKPKALNFILPRAEGDLLVLYDAEDKPHPDQLREAYRRFRVSSAQLGCLQAPLVVGNFEGSRIAALFAMEYAALFRAFLPWLAHHGFPIPLGGTSNHFRTSALRAVCGWDSHNVTEDADLGMRLARGGWAIETITLPTVEDAPETIKTFFPQRTRWLKGWLQTYAVHMRDPLRLWRELGACRFLVFQLLFHGMMTSALILPGVIILLSRSVFAIGHYGYGIVFEDHLLLVDAVIMVGGIVSFLALAMRGASNDERRAFLSKVLVIPAYWLLISCAAWRALLQLFCRPHGWEKTPHGLESRANPGDPRYRIDPIFDIAT</sequence>
<dbReference type="InterPro" id="IPR029044">
    <property type="entry name" value="Nucleotide-diphossugar_trans"/>
</dbReference>
<dbReference type="GO" id="GO:0016020">
    <property type="term" value="C:membrane"/>
    <property type="evidence" value="ECO:0007669"/>
    <property type="project" value="UniProtKB-SubCell"/>
</dbReference>
<feature type="transmembrane region" description="Helical" evidence="7">
    <location>
        <begin position="599"/>
        <end position="621"/>
    </location>
</feature>
<evidence type="ECO:0000256" key="5">
    <source>
        <dbReference type="ARBA" id="ARBA00022989"/>
    </source>
</evidence>
<evidence type="ECO:0000256" key="7">
    <source>
        <dbReference type="SAM" id="Phobius"/>
    </source>
</evidence>
<evidence type="ECO:0000313" key="9">
    <source>
        <dbReference type="Proteomes" id="UP000192656"/>
    </source>
</evidence>
<protein>
    <submittedName>
        <fullName evidence="8">Glycosyltransferase, catalytic subunit of cellulose synthase and poly-beta-1,6-N-acetylglucosamine synthase</fullName>
    </submittedName>
</protein>
<comment type="subcellular location">
    <subcellularLocation>
        <location evidence="1">Membrane</location>
        <topology evidence="1">Multi-pass membrane protein</topology>
    </subcellularLocation>
</comment>
<keyword evidence="6 7" id="KW-0472">Membrane</keyword>
<evidence type="ECO:0000313" key="8">
    <source>
        <dbReference type="EMBL" id="SMC76527.1"/>
    </source>
</evidence>
<gene>
    <name evidence="8" type="ORF">SAMN06297251_107154</name>
</gene>
<keyword evidence="3 8" id="KW-0808">Transferase</keyword>
<dbReference type="SUPFAM" id="SSF53448">
    <property type="entry name" value="Nucleotide-diphospho-sugar transferases"/>
    <property type="match status" value="1"/>
</dbReference>
<reference evidence="8 9" key="1">
    <citation type="submission" date="2017-04" db="EMBL/GenBank/DDBJ databases">
        <authorList>
            <person name="Afonso C.L."/>
            <person name="Miller P.J."/>
            <person name="Scott M.A."/>
            <person name="Spackman E."/>
            <person name="Goraichik I."/>
            <person name="Dimitrov K.M."/>
            <person name="Suarez D.L."/>
            <person name="Swayne D.E."/>
        </authorList>
    </citation>
    <scope>NUCLEOTIDE SEQUENCE [LARGE SCALE GENOMIC DNA]</scope>
    <source>
        <strain evidence="8 9">CGMCC 1.10972</strain>
    </source>
</reference>
<accession>A0A1W2BU65</accession>
<keyword evidence="5 7" id="KW-1133">Transmembrane helix</keyword>
<keyword evidence="2" id="KW-0328">Glycosyltransferase</keyword>
<evidence type="ECO:0000256" key="3">
    <source>
        <dbReference type="ARBA" id="ARBA00022679"/>
    </source>
</evidence>
<dbReference type="PANTHER" id="PTHR43867:SF2">
    <property type="entry name" value="CELLULOSE SYNTHASE CATALYTIC SUBUNIT A [UDP-FORMING]"/>
    <property type="match status" value="1"/>
</dbReference>